<dbReference type="Proteomes" id="UP000244956">
    <property type="component" value="Unassembled WGS sequence"/>
</dbReference>
<dbReference type="EMBL" id="QEWP01000015">
    <property type="protein sequence ID" value="PWD98420.1"/>
    <property type="molecule type" value="Genomic_DNA"/>
</dbReference>
<protein>
    <submittedName>
        <fullName evidence="1">Uncharacterized protein</fullName>
    </submittedName>
</protein>
<reference evidence="1 2" key="1">
    <citation type="submission" date="2018-05" db="EMBL/GenBank/DDBJ databases">
        <title>Marinilabilia rubrum sp. nov., isolated from saltern sediment.</title>
        <authorList>
            <person name="Zhang R."/>
        </authorList>
    </citation>
    <scope>NUCLEOTIDE SEQUENCE [LARGE SCALE GENOMIC DNA]</scope>
    <source>
        <strain evidence="1 2">WTE16</strain>
    </source>
</reference>
<dbReference type="AlphaFoldDB" id="A0A2U2B5R9"/>
<evidence type="ECO:0000313" key="1">
    <source>
        <dbReference type="EMBL" id="PWD98420.1"/>
    </source>
</evidence>
<name>A0A2U2B5R9_9BACT</name>
<gene>
    <name evidence="1" type="ORF">DDZ16_15950</name>
</gene>
<proteinExistence type="predicted"/>
<sequence length="68" mass="7984">MVEREIAWGMKERGWRRLRGAVENNCSCIRQIEKSDGMINNLEWGIKECLKLIRAINLTSNNLTYMNL</sequence>
<comment type="caution">
    <text evidence="1">The sequence shown here is derived from an EMBL/GenBank/DDBJ whole genome shotgun (WGS) entry which is preliminary data.</text>
</comment>
<accession>A0A2U2B5R9</accession>
<keyword evidence="2" id="KW-1185">Reference proteome</keyword>
<organism evidence="1 2">
    <name type="scientific">Marinilabilia rubra</name>
    <dbReference type="NCBI Taxonomy" id="2162893"/>
    <lineage>
        <taxon>Bacteria</taxon>
        <taxon>Pseudomonadati</taxon>
        <taxon>Bacteroidota</taxon>
        <taxon>Bacteroidia</taxon>
        <taxon>Marinilabiliales</taxon>
        <taxon>Marinilabiliaceae</taxon>
        <taxon>Marinilabilia</taxon>
    </lineage>
</organism>
<evidence type="ECO:0000313" key="2">
    <source>
        <dbReference type="Proteomes" id="UP000244956"/>
    </source>
</evidence>